<reference evidence="5" key="1">
    <citation type="journal article" date="2021" name="PeerJ">
        <title>Extensive microbial diversity within the chicken gut microbiome revealed by metagenomics and culture.</title>
        <authorList>
            <person name="Gilroy R."/>
            <person name="Ravi A."/>
            <person name="Getino M."/>
            <person name="Pursley I."/>
            <person name="Horton D.L."/>
            <person name="Alikhan N.F."/>
            <person name="Baker D."/>
            <person name="Gharbi K."/>
            <person name="Hall N."/>
            <person name="Watson M."/>
            <person name="Adriaenssens E.M."/>
            <person name="Foster-Nyarko E."/>
            <person name="Jarju S."/>
            <person name="Secka A."/>
            <person name="Antonio M."/>
            <person name="Oren A."/>
            <person name="Chaudhuri R.R."/>
            <person name="La Ragione R."/>
            <person name="Hildebrand F."/>
            <person name="Pallen M.J."/>
        </authorList>
    </citation>
    <scope>NUCLEOTIDE SEQUENCE</scope>
    <source>
        <strain evidence="5">G4-2901</strain>
    </source>
</reference>
<comment type="caution">
    <text evidence="5">The sequence shown here is derived from an EMBL/GenBank/DDBJ whole genome shotgun (WGS) entry which is preliminary data.</text>
</comment>
<dbReference type="Pfam" id="PF22124">
    <property type="entry name" value="Glyco_hydro_95_cat"/>
    <property type="match status" value="1"/>
</dbReference>
<keyword evidence="5" id="KW-0378">Hydrolase</keyword>
<organism evidence="5 6">
    <name type="scientific">Candidatus Phocaeicola faecigallinarum</name>
    <dbReference type="NCBI Taxonomy" id="2838732"/>
    <lineage>
        <taxon>Bacteria</taxon>
        <taxon>Pseudomonadati</taxon>
        <taxon>Bacteroidota</taxon>
        <taxon>Bacteroidia</taxon>
        <taxon>Bacteroidales</taxon>
        <taxon>Bacteroidaceae</taxon>
        <taxon>Phocaeicola</taxon>
    </lineage>
</organism>
<evidence type="ECO:0000313" key="6">
    <source>
        <dbReference type="Proteomes" id="UP000783796"/>
    </source>
</evidence>
<proteinExistence type="predicted"/>
<dbReference type="Pfam" id="PF14498">
    <property type="entry name" value="Glyco_hyd_65N_2"/>
    <property type="match status" value="1"/>
</dbReference>
<accession>A0A948WXQ5</accession>
<feature type="domain" description="Alpha fucosidase A-like C-terminal" evidence="3">
    <location>
        <begin position="734"/>
        <end position="805"/>
    </location>
</feature>
<dbReference type="GO" id="GO:0005975">
    <property type="term" value="P:carbohydrate metabolic process"/>
    <property type="evidence" value="ECO:0007669"/>
    <property type="project" value="InterPro"/>
</dbReference>
<name>A0A948WXQ5_9BACT</name>
<reference evidence="5" key="2">
    <citation type="submission" date="2021-04" db="EMBL/GenBank/DDBJ databases">
        <authorList>
            <person name="Gilroy R."/>
        </authorList>
    </citation>
    <scope>NUCLEOTIDE SEQUENCE</scope>
    <source>
        <strain evidence="5">G4-2901</strain>
    </source>
</reference>
<feature type="domain" description="Glycosyl hydrolase family 95 catalytic" evidence="4">
    <location>
        <begin position="311"/>
        <end position="732"/>
    </location>
</feature>
<gene>
    <name evidence="5" type="ORF">H9777_11320</name>
</gene>
<dbReference type="PANTHER" id="PTHR31084">
    <property type="entry name" value="ALPHA-L-FUCOSIDASE 2"/>
    <property type="match status" value="1"/>
</dbReference>
<dbReference type="Proteomes" id="UP000783796">
    <property type="component" value="Unassembled WGS sequence"/>
</dbReference>
<evidence type="ECO:0000256" key="1">
    <source>
        <dbReference type="SAM" id="SignalP"/>
    </source>
</evidence>
<dbReference type="InterPro" id="IPR049053">
    <property type="entry name" value="AFCA-like_C"/>
</dbReference>
<dbReference type="AlphaFoldDB" id="A0A948WXQ5"/>
<dbReference type="SUPFAM" id="SSF48208">
    <property type="entry name" value="Six-hairpin glycosidases"/>
    <property type="match status" value="1"/>
</dbReference>
<protein>
    <submittedName>
        <fullName evidence="5">Glycoside hydrolase N-terminal domain-containing protein</fullName>
    </submittedName>
</protein>
<dbReference type="Pfam" id="PF21307">
    <property type="entry name" value="Glyco_hydro_95_C"/>
    <property type="match status" value="1"/>
</dbReference>
<dbReference type="InterPro" id="IPR027414">
    <property type="entry name" value="GH95_N_dom"/>
</dbReference>
<evidence type="ECO:0000313" key="5">
    <source>
        <dbReference type="EMBL" id="MBU3838874.1"/>
    </source>
</evidence>
<keyword evidence="1" id="KW-0732">Signal</keyword>
<sequence>MKRNTNNCIHTFILMYMFLSSLTTWAEERNKNLKLNYDRPAEYFEETLVIGNGTMGAIVYGGTTRDVISLNDLTLWTGEPDREVTTPDAYKAIPKIREMLDKEDYRNADIEQRKVQGHYSENYQPLGQVTISYLDTSARISDYSRSLDISNAIAQTKYLRDNKPFSCEYFASAPDSVIVINLKSEKPEGIKAVISFDSQLPHATSAAGNEISSEGYAAYHSYPSYYDDIKEKHLYDPERGIHFRTIIKVIADNGNVKSYPSGELKIESASEVRILIANATSFNGFDKDPVKEGKDYRNIAKNRIELASAKTYETLKSSHINDYRYFFDRVELSFGETAPEITVLPTDEQLRRYTDNTESNPELEALYFQFGRYLLISCSRTPGVPANLQGLWNEKLLPPWSCNYTSNINVEENYWAAETANLSEMHRPLMDFIANLSHTGKETAKAYYGVDKGWCLGQNTDIWAMTCPVGLNVGDPSWACWTMGGAWLSTHIWEHYVFTKDIEMLRKYYPVLKGAAEFCMNWLIEKDGKLITSPGTSPENKFVTPDGYIGATSYGCTADLAITRECLIDAIKAAEVLNTDKDFRKKAKTTISRLSPYKIGKKGNLQEWFHDWEDEDPQHRHQSHLFGLYPGHHISTDETPDLAKACAKTLEIKGDNTTGWSTGWRVNLYARLKDSNNAYHIYRRLLKLVTPDGYKGKDARRGGGTYPNLLDAHSPFQIDGNFGGCAGVIEMLMQSSEEYITLLPALPEQWKDGSVKGICARGSFVIDMSWKDGKVTSLSITSRKGGKTRVNFNNKSVKINLKANETKQIL</sequence>
<evidence type="ECO:0000259" key="2">
    <source>
        <dbReference type="Pfam" id="PF14498"/>
    </source>
</evidence>
<dbReference type="FunFam" id="1.50.10.10:FF:000028">
    <property type="entry name" value="Alpha-L-fucosidase 2"/>
    <property type="match status" value="1"/>
</dbReference>
<evidence type="ECO:0000259" key="4">
    <source>
        <dbReference type="Pfam" id="PF22124"/>
    </source>
</evidence>
<dbReference type="GO" id="GO:0004560">
    <property type="term" value="F:alpha-L-fucosidase activity"/>
    <property type="evidence" value="ECO:0007669"/>
    <property type="project" value="InterPro"/>
</dbReference>
<dbReference type="PANTHER" id="PTHR31084:SF0">
    <property type="entry name" value="ALPHA-L-FUCOSIDASE 2"/>
    <property type="match status" value="1"/>
</dbReference>
<dbReference type="InterPro" id="IPR008928">
    <property type="entry name" value="6-hairpin_glycosidase_sf"/>
</dbReference>
<evidence type="ECO:0000259" key="3">
    <source>
        <dbReference type="Pfam" id="PF21307"/>
    </source>
</evidence>
<dbReference type="InterPro" id="IPR016518">
    <property type="entry name" value="Alpha-L-fucosidase"/>
</dbReference>
<feature type="chain" id="PRO_5037003541" evidence="1">
    <location>
        <begin position="27"/>
        <end position="810"/>
    </location>
</feature>
<feature type="domain" description="Glycosyl hydrolase family 95 N-terminal" evidence="2">
    <location>
        <begin position="35"/>
        <end position="283"/>
    </location>
</feature>
<dbReference type="EMBL" id="JAHLFW010000094">
    <property type="protein sequence ID" value="MBU3838874.1"/>
    <property type="molecule type" value="Genomic_DNA"/>
</dbReference>
<dbReference type="InterPro" id="IPR054363">
    <property type="entry name" value="GH95_cat"/>
</dbReference>
<dbReference type="InterPro" id="IPR012341">
    <property type="entry name" value="6hp_glycosidase-like_sf"/>
</dbReference>
<dbReference type="PIRSF" id="PIRSF007663">
    <property type="entry name" value="UCP007663"/>
    <property type="match status" value="1"/>
</dbReference>
<dbReference type="Gene3D" id="1.50.10.10">
    <property type="match status" value="1"/>
</dbReference>
<feature type="signal peptide" evidence="1">
    <location>
        <begin position="1"/>
        <end position="26"/>
    </location>
</feature>